<name>A0A4P7W2Z1_9BACT</name>
<protein>
    <submittedName>
        <fullName evidence="6">DUF4982 domain-containing protein</fullName>
    </submittedName>
</protein>
<dbReference type="PANTHER" id="PTHR42732">
    <property type="entry name" value="BETA-GALACTOSIDASE"/>
    <property type="match status" value="1"/>
</dbReference>
<sequence length="176" mass="19462">MLPNHCYNNADEIELFVNGESQGVRKPEPGKYHASWRVDFTPGTVKAVSRKDGRIVATDEIRTAGEPYRIRLTPDRSSIKADGNDLSYVLVEILDKDGNLCPWADNLVTFDVTGSGRNEGVDNGSPISLERFKDNKRKAFYGKAMLIVRNDNTQGPATVRATSPGLLPYTTVINSF</sequence>
<keyword evidence="2" id="KW-0378">Hydrolase</keyword>
<evidence type="ECO:0000259" key="4">
    <source>
        <dbReference type="Pfam" id="PF16355"/>
    </source>
</evidence>
<evidence type="ECO:0000313" key="7">
    <source>
        <dbReference type="Proteomes" id="UP000297149"/>
    </source>
</evidence>
<keyword evidence="3" id="KW-0326">Glycosidase</keyword>
<dbReference type="AlphaFoldDB" id="A0A4P7W2Z1"/>
<proteinExistence type="inferred from homology"/>
<evidence type="ECO:0000256" key="2">
    <source>
        <dbReference type="ARBA" id="ARBA00022801"/>
    </source>
</evidence>
<dbReference type="Proteomes" id="UP000297149">
    <property type="component" value="Chromosome"/>
</dbReference>
<feature type="domain" description="DUF4982" evidence="4">
    <location>
        <begin position="5"/>
        <end position="57"/>
    </location>
</feature>
<dbReference type="PANTHER" id="PTHR42732:SF1">
    <property type="entry name" value="BETA-MANNOSIDASE"/>
    <property type="match status" value="1"/>
</dbReference>
<dbReference type="KEGG" id="ddb:E7747_08590"/>
<keyword evidence="7" id="KW-1185">Reference proteome</keyword>
<dbReference type="InterPro" id="IPR032311">
    <property type="entry name" value="DUF4982"/>
</dbReference>
<dbReference type="EMBL" id="CP039396">
    <property type="protein sequence ID" value="QCD42333.1"/>
    <property type="molecule type" value="Genomic_DNA"/>
</dbReference>
<dbReference type="InterPro" id="IPR013783">
    <property type="entry name" value="Ig-like_fold"/>
</dbReference>
<dbReference type="InterPro" id="IPR051913">
    <property type="entry name" value="GH2_Domain-Containing"/>
</dbReference>
<dbReference type="InterPro" id="IPR040605">
    <property type="entry name" value="Glyco_hydro2_dom5"/>
</dbReference>
<dbReference type="Pfam" id="PF16355">
    <property type="entry name" value="DUF4982"/>
    <property type="match status" value="1"/>
</dbReference>
<accession>A0A4P7W2Z1</accession>
<evidence type="ECO:0000256" key="1">
    <source>
        <dbReference type="ARBA" id="ARBA00007401"/>
    </source>
</evidence>
<reference evidence="7" key="1">
    <citation type="submission" date="2019-02" db="EMBL/GenBank/DDBJ databases">
        <title>Isolation and identification of novel species under the genus Muribaculum.</title>
        <authorList>
            <person name="Miyake S."/>
            <person name="Ding Y."/>
            <person name="Low A."/>
            <person name="Soh M."/>
            <person name="Seedorf H."/>
        </authorList>
    </citation>
    <scope>NUCLEOTIDE SEQUENCE [LARGE SCALE GENOMIC DNA]</scope>
    <source>
        <strain evidence="7">H5</strain>
    </source>
</reference>
<organism evidence="6 7">
    <name type="scientific">Duncaniella dubosii</name>
    <dbReference type="NCBI Taxonomy" id="2518971"/>
    <lineage>
        <taxon>Bacteria</taxon>
        <taxon>Pseudomonadati</taxon>
        <taxon>Bacteroidota</taxon>
        <taxon>Bacteroidia</taxon>
        <taxon>Bacteroidales</taxon>
        <taxon>Muribaculaceae</taxon>
        <taxon>Duncaniella</taxon>
    </lineage>
</organism>
<dbReference type="GO" id="GO:0016798">
    <property type="term" value="F:hydrolase activity, acting on glycosyl bonds"/>
    <property type="evidence" value="ECO:0007669"/>
    <property type="project" value="UniProtKB-KW"/>
</dbReference>
<evidence type="ECO:0000259" key="5">
    <source>
        <dbReference type="Pfam" id="PF18565"/>
    </source>
</evidence>
<evidence type="ECO:0000256" key="3">
    <source>
        <dbReference type="ARBA" id="ARBA00023295"/>
    </source>
</evidence>
<gene>
    <name evidence="6" type="ORF">E7747_08590</name>
</gene>
<dbReference type="InterPro" id="IPR008964">
    <property type="entry name" value="Invasin/intimin_cell_adhesion"/>
</dbReference>
<evidence type="ECO:0000313" key="6">
    <source>
        <dbReference type="EMBL" id="QCD42333.1"/>
    </source>
</evidence>
<dbReference type="SUPFAM" id="SSF49373">
    <property type="entry name" value="Invasin/intimin cell-adhesion fragments"/>
    <property type="match status" value="1"/>
</dbReference>
<feature type="domain" description="Glycoside hydrolase family 2" evidence="5">
    <location>
        <begin position="70"/>
        <end position="168"/>
    </location>
</feature>
<dbReference type="Pfam" id="PF18565">
    <property type="entry name" value="Glyco_hydro2_C5"/>
    <property type="match status" value="1"/>
</dbReference>
<comment type="similarity">
    <text evidence="1">Belongs to the glycosyl hydrolase 2 family.</text>
</comment>
<dbReference type="Gene3D" id="2.60.40.10">
    <property type="entry name" value="Immunoglobulins"/>
    <property type="match status" value="2"/>
</dbReference>
<dbReference type="RefSeq" id="WP_136415416.1">
    <property type="nucleotide sequence ID" value="NZ_CP039396.1"/>
</dbReference>